<evidence type="ECO:0000313" key="4">
    <source>
        <dbReference type="EMBL" id="XCD06635.1"/>
    </source>
</evidence>
<name>A0AAU8B4D6_9VIRU</name>
<keyword evidence="1" id="KW-1133">Transmembrane helix</keyword>
<protein>
    <submittedName>
        <fullName evidence="5">Uncharacterized protein</fullName>
    </submittedName>
</protein>
<keyword evidence="1" id="KW-0472">Membrane</keyword>
<dbReference type="EMBL" id="PP511611">
    <property type="protein sequence ID" value="XCD05937.1"/>
    <property type="molecule type" value="Genomic_DNA"/>
</dbReference>
<evidence type="ECO:0000313" key="5">
    <source>
        <dbReference type="EMBL" id="XCD06699.1"/>
    </source>
</evidence>
<dbReference type="EMBL" id="PP511393">
    <property type="protein sequence ID" value="XCD03866.1"/>
    <property type="molecule type" value="Genomic_DNA"/>
</dbReference>
<keyword evidence="1" id="KW-0812">Transmembrane</keyword>
<dbReference type="PROSITE" id="PS51257">
    <property type="entry name" value="PROKAR_LIPOPROTEIN"/>
    <property type="match status" value="1"/>
</dbReference>
<dbReference type="EMBL" id="PP511702">
    <property type="protein sequence ID" value="XCD06699.1"/>
    <property type="molecule type" value="Genomic_DNA"/>
</dbReference>
<dbReference type="EMBL" id="PP511694">
    <property type="protein sequence ID" value="XCD06635.1"/>
    <property type="molecule type" value="Genomic_DNA"/>
</dbReference>
<feature type="transmembrane region" description="Helical" evidence="1">
    <location>
        <begin position="6"/>
        <end position="33"/>
    </location>
</feature>
<evidence type="ECO:0000313" key="3">
    <source>
        <dbReference type="EMBL" id="XCD05937.1"/>
    </source>
</evidence>
<proteinExistence type="predicted"/>
<sequence length="69" mass="7910">MAYDRLIYLLCIVVVVVLFGCLVVYLYVCVVFFPCGSRWYFSSNLPLGINMKNTQNYLLCVYGIVLLLS</sequence>
<reference evidence="5" key="1">
    <citation type="submission" date="2024-03" db="EMBL/GenBank/DDBJ databases">
        <title>Diverse circular DNA viruses in blood, oral, and fecal samples of captive lemurs.</title>
        <authorList>
            <person name="Paietta E.N."/>
            <person name="Kraberger S."/>
            <person name="Lund M.C."/>
            <person name="Custer J.M."/>
            <person name="Vargas K.M."/>
            <person name="Ehmke E.E."/>
            <person name="Yoder A.D."/>
            <person name="Varsani A."/>
        </authorList>
    </citation>
    <scope>NUCLEOTIDE SEQUENCE</scope>
    <source>
        <strain evidence="2">Duke_21_40</strain>
        <strain evidence="3">Duke_24SS_16</strain>
        <strain evidence="4">Duke_25SF_132</strain>
        <strain evidence="5">Duke_25SS_66</strain>
    </source>
</reference>
<evidence type="ECO:0000313" key="2">
    <source>
        <dbReference type="EMBL" id="XCD03866.1"/>
    </source>
</evidence>
<organism evidence="5">
    <name type="scientific">Dulem virus 235</name>
    <dbReference type="NCBI Taxonomy" id="3145712"/>
    <lineage>
        <taxon>Viruses</taxon>
        <taxon>Monodnaviria</taxon>
        <taxon>Sangervirae</taxon>
        <taxon>Phixviricota</taxon>
        <taxon>Malgrandaviricetes</taxon>
        <taxon>Petitvirales</taxon>
        <taxon>Microviridae</taxon>
        <taxon>Microvirus</taxon>
    </lineage>
</organism>
<accession>A0AAU8B4D6</accession>
<evidence type="ECO:0000256" key="1">
    <source>
        <dbReference type="SAM" id="Phobius"/>
    </source>
</evidence>